<dbReference type="InterPro" id="IPR036236">
    <property type="entry name" value="Znf_C2H2_sf"/>
</dbReference>
<proteinExistence type="predicted"/>
<evidence type="ECO:0000313" key="5">
    <source>
        <dbReference type="Proteomes" id="UP000479190"/>
    </source>
</evidence>
<dbReference type="PROSITE" id="PS50157">
    <property type="entry name" value="ZINC_FINGER_C2H2_2"/>
    <property type="match status" value="1"/>
</dbReference>
<dbReference type="SUPFAM" id="SSF57667">
    <property type="entry name" value="beta-beta-alpha zinc fingers"/>
    <property type="match status" value="1"/>
</dbReference>
<organism evidence="4 5">
    <name type="scientific">Trichogramma brassicae</name>
    <dbReference type="NCBI Taxonomy" id="86971"/>
    <lineage>
        <taxon>Eukaryota</taxon>
        <taxon>Metazoa</taxon>
        <taxon>Ecdysozoa</taxon>
        <taxon>Arthropoda</taxon>
        <taxon>Hexapoda</taxon>
        <taxon>Insecta</taxon>
        <taxon>Pterygota</taxon>
        <taxon>Neoptera</taxon>
        <taxon>Endopterygota</taxon>
        <taxon>Hymenoptera</taxon>
        <taxon>Apocrita</taxon>
        <taxon>Proctotrupomorpha</taxon>
        <taxon>Chalcidoidea</taxon>
        <taxon>Trichogrammatidae</taxon>
        <taxon>Trichogramma</taxon>
    </lineage>
</organism>
<dbReference type="Proteomes" id="UP000479190">
    <property type="component" value="Unassembled WGS sequence"/>
</dbReference>
<feature type="region of interest" description="Disordered" evidence="2">
    <location>
        <begin position="484"/>
        <end position="510"/>
    </location>
</feature>
<name>A0A6H5IKM8_9HYME</name>
<evidence type="ECO:0000313" key="4">
    <source>
        <dbReference type="EMBL" id="CAB0037317.1"/>
    </source>
</evidence>
<accession>A0A6H5IKM8</accession>
<keyword evidence="5" id="KW-1185">Reference proteome</keyword>
<feature type="region of interest" description="Disordered" evidence="2">
    <location>
        <begin position="572"/>
        <end position="616"/>
    </location>
</feature>
<feature type="compositionally biased region" description="Basic residues" evidence="2">
    <location>
        <begin position="596"/>
        <end position="609"/>
    </location>
</feature>
<dbReference type="EMBL" id="CADCXV010000849">
    <property type="protein sequence ID" value="CAB0037317.1"/>
    <property type="molecule type" value="Genomic_DNA"/>
</dbReference>
<dbReference type="FunFam" id="3.30.160.60:FF:000086">
    <property type="entry name" value="transcription factor E4F1 isoform X1"/>
    <property type="match status" value="1"/>
</dbReference>
<keyword evidence="1" id="KW-0862">Zinc</keyword>
<feature type="compositionally biased region" description="Basic and acidic residues" evidence="2">
    <location>
        <begin position="586"/>
        <end position="595"/>
    </location>
</feature>
<dbReference type="AlphaFoldDB" id="A0A6H5IKM8"/>
<evidence type="ECO:0000259" key="3">
    <source>
        <dbReference type="PROSITE" id="PS50157"/>
    </source>
</evidence>
<gene>
    <name evidence="4" type="ORF">TBRA_LOCUS9150</name>
</gene>
<keyword evidence="1" id="KW-0863">Zinc-finger</keyword>
<keyword evidence="1" id="KW-0479">Metal-binding</keyword>
<reference evidence="4 5" key="1">
    <citation type="submission" date="2020-02" db="EMBL/GenBank/DDBJ databases">
        <authorList>
            <person name="Ferguson B K."/>
        </authorList>
    </citation>
    <scope>NUCLEOTIDE SEQUENCE [LARGE SCALE GENOMIC DNA]</scope>
</reference>
<protein>
    <recommendedName>
        <fullName evidence="3">C2H2-type domain-containing protein</fullName>
    </recommendedName>
</protein>
<dbReference type="GO" id="GO:0008270">
    <property type="term" value="F:zinc ion binding"/>
    <property type="evidence" value="ECO:0007669"/>
    <property type="project" value="UniProtKB-KW"/>
</dbReference>
<feature type="domain" description="C2H2-type" evidence="3">
    <location>
        <begin position="140"/>
        <end position="161"/>
    </location>
</feature>
<evidence type="ECO:0000256" key="1">
    <source>
        <dbReference type="PROSITE-ProRule" id="PRU00042"/>
    </source>
</evidence>
<dbReference type="InterPro" id="IPR013087">
    <property type="entry name" value="Znf_C2H2_type"/>
</dbReference>
<evidence type="ECO:0000256" key="2">
    <source>
        <dbReference type="SAM" id="MobiDB-lite"/>
    </source>
</evidence>
<sequence length="654" mass="74413">MEEEMVEPQNQLTKTLNVGSYKSIQCVKAESMAMLKLDGMRVQQKISPNMNKNKHVSPTKRIYKASNVGEALFDNCNTMLENIGYWPIYGRGSPSAAHRPYPVSLFFTILTISPVLLVVSRRIKKEIFVFLYIHDNIKPFECQICQKSFGLKSNLKTHLNTVVRQIILLLAIMLQLQQQQQQQKQRLCSPQLYSEANQCNNRTVHIQQGGKGRDLAAVVCLSVSVCVRPSYIRASTSEAYHYNIQRAVVQINHRNTARNQQKKKNNKREARSVTSMVSCPMTARVHTTLGISCAALGAIDAYTYRILYRVYNIQLYGLYMSPHAVLRMAYIHIRDVMHRINLGILRLTLGSTPSLANFRRSVDASSRSCTRIITDVHEHVYYYRHTPYIQLMYDCAARANNVSGPFVVTARPSLCVRCYYTFPGRRPAATTATTTPVPYGIQLTRPYDKRGLSSVASFRIDVDDGHDVDRTIIATKGVIKGISFTSPRSPASDDETTTKTKRGPPENAISKSIGIRTGRLLLQRGIFFLKRQQSPWRRHAISRIKPGAERQRRSCWRWLVFLPGARHARRRAVPQRRGLRGISLDGPDRAQERSARHTRRARRDSHRRSAREARRTHDCEQLMLARGRVTFRARLARKLCHSAAPAAQNIGVVM</sequence>
<dbReference type="Gene3D" id="3.30.160.60">
    <property type="entry name" value="Classic Zinc Finger"/>
    <property type="match status" value="1"/>
</dbReference>